<evidence type="ECO:0000256" key="1">
    <source>
        <dbReference type="SAM" id="Coils"/>
    </source>
</evidence>
<keyword evidence="2" id="KW-0812">Transmembrane</keyword>
<evidence type="ECO:0000313" key="3">
    <source>
        <dbReference type="EMBL" id="TDV54067.1"/>
    </source>
</evidence>
<dbReference type="PANTHER" id="PTHR36840:SF1">
    <property type="entry name" value="BLL5714 PROTEIN"/>
    <property type="match status" value="1"/>
</dbReference>
<feature type="transmembrane region" description="Helical" evidence="2">
    <location>
        <begin position="170"/>
        <end position="188"/>
    </location>
</feature>
<feature type="transmembrane region" description="Helical" evidence="2">
    <location>
        <begin position="142"/>
        <end position="164"/>
    </location>
</feature>
<name>A0A4R7VXX2_9PSEU</name>
<keyword evidence="4" id="KW-1185">Reference proteome</keyword>
<evidence type="ECO:0000256" key="2">
    <source>
        <dbReference type="SAM" id="Phobius"/>
    </source>
</evidence>
<keyword evidence="2" id="KW-1133">Transmembrane helix</keyword>
<dbReference type="Pfam" id="PF06772">
    <property type="entry name" value="LtrA"/>
    <property type="match status" value="1"/>
</dbReference>
<comment type="caution">
    <text evidence="3">The sequence shown here is derived from an EMBL/GenBank/DDBJ whole genome shotgun (WGS) entry which is preliminary data.</text>
</comment>
<dbReference type="OrthoDB" id="7698234at2"/>
<evidence type="ECO:0000313" key="4">
    <source>
        <dbReference type="Proteomes" id="UP000294927"/>
    </source>
</evidence>
<feature type="transmembrane region" description="Helical" evidence="2">
    <location>
        <begin position="94"/>
        <end position="113"/>
    </location>
</feature>
<feature type="transmembrane region" description="Helical" evidence="2">
    <location>
        <begin position="236"/>
        <end position="258"/>
    </location>
</feature>
<feature type="transmembrane region" description="Helical" evidence="2">
    <location>
        <begin position="304"/>
        <end position="327"/>
    </location>
</feature>
<keyword evidence="2" id="KW-0472">Membrane</keyword>
<protein>
    <submittedName>
        <fullName evidence="3">Low temperature requirement protein LtrA</fullName>
    </submittedName>
</protein>
<reference evidence="3 4" key="1">
    <citation type="submission" date="2019-03" db="EMBL/GenBank/DDBJ databases">
        <title>Genomic Encyclopedia of Archaeal and Bacterial Type Strains, Phase II (KMG-II): from individual species to whole genera.</title>
        <authorList>
            <person name="Goeker M."/>
        </authorList>
    </citation>
    <scope>NUCLEOTIDE SEQUENCE [LARGE SCALE GENOMIC DNA]</scope>
    <source>
        <strain evidence="3 4">DSM 45499</strain>
    </source>
</reference>
<dbReference type="Proteomes" id="UP000294927">
    <property type="component" value="Unassembled WGS sequence"/>
</dbReference>
<feature type="transmembrane region" description="Helical" evidence="2">
    <location>
        <begin position="389"/>
        <end position="406"/>
    </location>
</feature>
<gene>
    <name evidence="3" type="ORF">CLV71_104536</name>
</gene>
<feature type="transmembrane region" description="Helical" evidence="2">
    <location>
        <begin position="270"/>
        <end position="292"/>
    </location>
</feature>
<feature type="transmembrane region" description="Helical" evidence="2">
    <location>
        <begin position="339"/>
        <end position="358"/>
    </location>
</feature>
<organism evidence="3 4">
    <name type="scientific">Actinophytocola oryzae</name>
    <dbReference type="NCBI Taxonomy" id="502181"/>
    <lineage>
        <taxon>Bacteria</taxon>
        <taxon>Bacillati</taxon>
        <taxon>Actinomycetota</taxon>
        <taxon>Actinomycetes</taxon>
        <taxon>Pseudonocardiales</taxon>
        <taxon>Pseudonocardiaceae</taxon>
    </lineage>
</organism>
<dbReference type="EMBL" id="SOCP01000004">
    <property type="protein sequence ID" value="TDV54067.1"/>
    <property type="molecule type" value="Genomic_DNA"/>
</dbReference>
<feature type="transmembrane region" description="Helical" evidence="2">
    <location>
        <begin position="62"/>
        <end position="82"/>
    </location>
</feature>
<dbReference type="AlphaFoldDB" id="A0A4R7VXX2"/>
<dbReference type="InterPro" id="IPR010640">
    <property type="entry name" value="Low_temperature_requirement_A"/>
</dbReference>
<proteinExistence type="predicted"/>
<accession>A0A4R7VXX2</accession>
<feature type="coiled-coil region" evidence="1">
    <location>
        <begin position="189"/>
        <end position="216"/>
    </location>
</feature>
<sequence length="410" mass="44049">MSWFVTVSDGASLPDMTEPATTEERHASWLELFFDLVVVVAVNQLAHLLHGDAHHGPDGLDITTFFALYLAIWLLWTTFTLYSNVAADKVHLRAMFFGMAGIATMAAAVPHSMDGRADLFAAAYLITNAVGTGAFRSSGSVLLSWTAASQNAGLVPWIVSFWVNDPWWKLGLWLFGVAMTMAASMLGSRADQSEMLARMNERAEQARRRASKGRREAPDFTVVAAHLNAGHLGERLGLFVIIVLGEAMLQGVGAVAEIEDWRPGGVDEWLLRLAMVAGFLLLITLWGLNVRYGFAEESRLPPALVLPAHFVVIASVTTIAAGLGVAVGHPSEHLNGPNTWLMCGGLAAFLLVVNLLAAHTRLWPLRALAVALPLAGAVVSPWLPAAVVVAVMTVAAGGQLWCLFAVRSDK</sequence>
<dbReference type="PANTHER" id="PTHR36840">
    <property type="entry name" value="BLL5714 PROTEIN"/>
    <property type="match status" value="1"/>
</dbReference>
<keyword evidence="1" id="KW-0175">Coiled coil</keyword>